<dbReference type="OrthoDB" id="597657at2"/>
<evidence type="ECO:0000256" key="7">
    <source>
        <dbReference type="ARBA" id="ARBA00023224"/>
    </source>
</evidence>
<dbReference type="SMART" id="SM00283">
    <property type="entry name" value="MA"/>
    <property type="match status" value="1"/>
</dbReference>
<evidence type="ECO:0000256" key="9">
    <source>
        <dbReference type="PROSITE-ProRule" id="PRU00284"/>
    </source>
</evidence>
<dbReference type="GO" id="GO:0007165">
    <property type="term" value="P:signal transduction"/>
    <property type="evidence" value="ECO:0007669"/>
    <property type="project" value="UniProtKB-KW"/>
</dbReference>
<dbReference type="RefSeq" id="WP_091540212.1">
    <property type="nucleotide sequence ID" value="NZ_FMUS01000003.1"/>
</dbReference>
<evidence type="ECO:0000259" key="12">
    <source>
        <dbReference type="PROSITE" id="PS50885"/>
    </source>
</evidence>
<evidence type="ECO:0000259" key="11">
    <source>
        <dbReference type="PROSITE" id="PS50111"/>
    </source>
</evidence>
<dbReference type="SMART" id="SM00304">
    <property type="entry name" value="HAMP"/>
    <property type="match status" value="1"/>
</dbReference>
<dbReference type="InterPro" id="IPR004089">
    <property type="entry name" value="MCPsignal_dom"/>
</dbReference>
<dbReference type="Pfam" id="PF02743">
    <property type="entry name" value="dCache_1"/>
    <property type="match status" value="1"/>
</dbReference>
<comment type="subcellular location">
    <subcellularLocation>
        <location evidence="1">Cell membrane</location>
        <topology evidence="1">Multi-pass membrane protein</topology>
    </subcellularLocation>
</comment>
<dbReference type="InterPro" id="IPR003660">
    <property type="entry name" value="HAMP_dom"/>
</dbReference>
<proteinExistence type="inferred from homology"/>
<keyword evidence="14" id="KW-1185">Reference proteome</keyword>
<evidence type="ECO:0000256" key="3">
    <source>
        <dbReference type="ARBA" id="ARBA00022500"/>
    </source>
</evidence>
<keyword evidence="4 10" id="KW-0812">Transmembrane</keyword>
<dbReference type="PANTHER" id="PTHR32089:SF112">
    <property type="entry name" value="LYSOZYME-LIKE PROTEIN-RELATED"/>
    <property type="match status" value="1"/>
</dbReference>
<evidence type="ECO:0000256" key="10">
    <source>
        <dbReference type="SAM" id="Phobius"/>
    </source>
</evidence>
<feature type="transmembrane region" description="Helical" evidence="10">
    <location>
        <begin position="282"/>
        <end position="301"/>
    </location>
</feature>
<dbReference type="CDD" id="cd06225">
    <property type="entry name" value="HAMP"/>
    <property type="match status" value="1"/>
</dbReference>
<feature type="domain" description="HAMP" evidence="12">
    <location>
        <begin position="302"/>
        <end position="357"/>
    </location>
</feature>
<organism evidence="13 14">
    <name type="scientific">Alkaliphilus peptidifermentans DSM 18978</name>
    <dbReference type="NCBI Taxonomy" id="1120976"/>
    <lineage>
        <taxon>Bacteria</taxon>
        <taxon>Bacillati</taxon>
        <taxon>Bacillota</taxon>
        <taxon>Clostridia</taxon>
        <taxon>Peptostreptococcales</taxon>
        <taxon>Natronincolaceae</taxon>
        <taxon>Alkaliphilus</taxon>
    </lineage>
</organism>
<dbReference type="PROSITE" id="PS50885">
    <property type="entry name" value="HAMP"/>
    <property type="match status" value="1"/>
</dbReference>
<dbReference type="Gene3D" id="3.30.450.20">
    <property type="entry name" value="PAS domain"/>
    <property type="match status" value="1"/>
</dbReference>
<dbReference type="CDD" id="cd12912">
    <property type="entry name" value="PDC2_MCP_like"/>
    <property type="match status" value="1"/>
</dbReference>
<dbReference type="GO" id="GO:0005886">
    <property type="term" value="C:plasma membrane"/>
    <property type="evidence" value="ECO:0007669"/>
    <property type="project" value="UniProtKB-SubCell"/>
</dbReference>
<dbReference type="CDD" id="cd12914">
    <property type="entry name" value="PDC1_DGC_like"/>
    <property type="match status" value="1"/>
</dbReference>
<dbReference type="GO" id="GO:0006935">
    <property type="term" value="P:chemotaxis"/>
    <property type="evidence" value="ECO:0007669"/>
    <property type="project" value="UniProtKB-KW"/>
</dbReference>
<evidence type="ECO:0000256" key="2">
    <source>
        <dbReference type="ARBA" id="ARBA00022475"/>
    </source>
</evidence>
<dbReference type="Proteomes" id="UP000198636">
    <property type="component" value="Unassembled WGS sequence"/>
</dbReference>
<dbReference type="Gene3D" id="1.10.287.950">
    <property type="entry name" value="Methyl-accepting chemotaxis protein"/>
    <property type="match status" value="1"/>
</dbReference>
<dbReference type="PROSITE" id="PS50111">
    <property type="entry name" value="CHEMOTAXIS_TRANSDUC_2"/>
    <property type="match status" value="1"/>
</dbReference>
<dbReference type="EMBL" id="FMUS01000003">
    <property type="protein sequence ID" value="SCY07152.1"/>
    <property type="molecule type" value="Genomic_DNA"/>
</dbReference>
<evidence type="ECO:0000313" key="13">
    <source>
        <dbReference type="EMBL" id="SCY07152.1"/>
    </source>
</evidence>
<dbReference type="AlphaFoldDB" id="A0A1G5CXL1"/>
<dbReference type="STRING" id="1120976.SAMN03080606_00801"/>
<keyword evidence="6 10" id="KW-0472">Membrane</keyword>
<evidence type="ECO:0000313" key="14">
    <source>
        <dbReference type="Proteomes" id="UP000198636"/>
    </source>
</evidence>
<protein>
    <submittedName>
        <fullName evidence="13">Methyl-accepting chemotaxis sensory transducer with Cache sensor</fullName>
    </submittedName>
</protein>
<keyword evidence="3" id="KW-0145">Chemotaxis</keyword>
<keyword evidence="5 10" id="KW-1133">Transmembrane helix</keyword>
<reference evidence="13 14" key="1">
    <citation type="submission" date="2016-10" db="EMBL/GenBank/DDBJ databases">
        <authorList>
            <person name="de Groot N.N."/>
        </authorList>
    </citation>
    <scope>NUCLEOTIDE SEQUENCE [LARGE SCALE GENOMIC DNA]</scope>
    <source>
        <strain evidence="13 14">DSM 18978</strain>
    </source>
</reference>
<evidence type="ECO:0000256" key="8">
    <source>
        <dbReference type="ARBA" id="ARBA00029447"/>
    </source>
</evidence>
<evidence type="ECO:0000256" key="4">
    <source>
        <dbReference type="ARBA" id="ARBA00022692"/>
    </source>
</evidence>
<evidence type="ECO:0000256" key="6">
    <source>
        <dbReference type="ARBA" id="ARBA00023136"/>
    </source>
</evidence>
<dbReference type="Pfam" id="PF00015">
    <property type="entry name" value="MCPsignal"/>
    <property type="match status" value="1"/>
</dbReference>
<evidence type="ECO:0000256" key="1">
    <source>
        <dbReference type="ARBA" id="ARBA00004651"/>
    </source>
</evidence>
<keyword evidence="7 9" id="KW-0807">Transducer</keyword>
<dbReference type="SUPFAM" id="SSF58104">
    <property type="entry name" value="Methyl-accepting chemotaxis protein (MCP) signaling domain"/>
    <property type="match status" value="1"/>
</dbReference>
<feature type="domain" description="Methyl-accepting transducer" evidence="11">
    <location>
        <begin position="376"/>
        <end position="633"/>
    </location>
</feature>
<keyword evidence="2" id="KW-1003">Cell membrane</keyword>
<dbReference type="Pfam" id="PF00672">
    <property type="entry name" value="HAMP"/>
    <property type="match status" value="1"/>
</dbReference>
<gene>
    <name evidence="13" type="ORF">SAMN03080606_00801</name>
</gene>
<sequence length="662" mass="72265">MKGIKMKLVVYFSILILVTSALLGYNSIRTTSNAVIDEVNNALELLAEEGAKLIESQLSVDVAVLETIARRQEITSMDWETQQEVLSREFQSLSFLGMGVITPNGTASYIDGSTAELGDREYVIRAFSGESNISDVIISRVTNSAVVMLAVPILENGNVVGVLIARADGDFLSNLTDEMGLGTQGYGYMINSKGTIIASPNREMVVNQFNPIEEAKSDIQLKTYADTFENILQGQSRTGSYSLEGIDLFYGHAPVLGTDWTMVITAAEEEVLAALPAIQRNIILITLLILLISIIICYLIGNSIVKPILALVQHSRKIADLDLSEDISQGFLNRKDEIGTIAVAFQTITANFRDFIKQIVESSQQLAASSEELTSTSQQSAMAAEEVAKTIEEIAKGATDQAKDTEEGAIQINDLGELIEKEQMYVIDLNNSTNEVNSLKEEGFEILKDLVNKTELNTNASNEIHEMIINTNNSAEKIENASQMIKNIAEQTNLLALNAAIEAARAGEAGRGFAVVAEEIRKLAEESNRFTEEIATVIQDLTTKTGDSVNTIQEVGKIVKSQSESVKMTQEKFEGIAHSIEKMKVVIADITESSNRMEEKKKKIINIIQNLSATSEENAAGTQEASASVEEQTASMEEISFASDSLAKLAEEMQTSISKFKY</sequence>
<dbReference type="PANTHER" id="PTHR32089">
    <property type="entry name" value="METHYL-ACCEPTING CHEMOTAXIS PROTEIN MCPB"/>
    <property type="match status" value="1"/>
</dbReference>
<dbReference type="InterPro" id="IPR033479">
    <property type="entry name" value="dCache_1"/>
</dbReference>
<name>A0A1G5CXL1_9FIRM</name>
<accession>A0A1G5CXL1</accession>
<evidence type="ECO:0000256" key="5">
    <source>
        <dbReference type="ARBA" id="ARBA00022989"/>
    </source>
</evidence>
<comment type="similarity">
    <text evidence="8">Belongs to the methyl-accepting chemotaxis (MCP) protein family.</text>
</comment>